<dbReference type="GO" id="GO:0015074">
    <property type="term" value="P:DNA integration"/>
    <property type="evidence" value="ECO:0007669"/>
    <property type="project" value="InterPro"/>
</dbReference>
<keyword evidence="7" id="KW-1185">Reference proteome</keyword>
<evidence type="ECO:0000259" key="4">
    <source>
        <dbReference type="PROSITE" id="PS51898"/>
    </source>
</evidence>
<protein>
    <recommendedName>
        <fullName evidence="4">Tyr recombinase domain-containing protein</fullName>
    </recommendedName>
</protein>
<dbReference type="EMBL" id="CP039393">
    <property type="protein sequence ID" value="QCD36948.1"/>
    <property type="molecule type" value="Genomic_DNA"/>
</dbReference>
<reference evidence="6 7" key="1">
    <citation type="submission" date="2019-02" db="EMBL/GenBank/DDBJ databases">
        <title>Isolation and identification of novel species under the genus Muribaculum.</title>
        <authorList>
            <person name="Miyake S."/>
            <person name="Ding Y."/>
            <person name="Low A."/>
            <person name="Soh M."/>
            <person name="Seedorf H."/>
        </authorList>
    </citation>
    <scope>NUCLEOTIDE SEQUENCE [LARGE SCALE GENOMIC DNA]</scope>
    <source>
        <strain evidence="6 7">TLL-A4</strain>
    </source>
</reference>
<dbReference type="Pfam" id="PF00589">
    <property type="entry name" value="Phage_integrase"/>
    <property type="match status" value="1"/>
</dbReference>
<dbReference type="Gene3D" id="1.10.443.10">
    <property type="entry name" value="Intergrase catalytic core"/>
    <property type="match status" value="1"/>
</dbReference>
<dbReference type="GO" id="GO:0003677">
    <property type="term" value="F:DNA binding"/>
    <property type="evidence" value="ECO:0007669"/>
    <property type="project" value="UniProtKB-KW"/>
</dbReference>
<evidence type="ECO:0000313" key="7">
    <source>
        <dbReference type="Proteomes" id="UP000297031"/>
    </source>
</evidence>
<evidence type="ECO:0000313" key="5">
    <source>
        <dbReference type="EMBL" id="QCD35854.1"/>
    </source>
</evidence>
<dbReference type="InterPro" id="IPR050090">
    <property type="entry name" value="Tyrosine_recombinase_XerCD"/>
</dbReference>
<keyword evidence="2" id="KW-0238">DNA-binding</keyword>
<evidence type="ECO:0000256" key="3">
    <source>
        <dbReference type="ARBA" id="ARBA00023172"/>
    </source>
</evidence>
<dbReference type="KEGG" id="mgod:E7746_08165"/>
<dbReference type="InterPro" id="IPR011010">
    <property type="entry name" value="DNA_brk_join_enz"/>
</dbReference>
<dbReference type="Proteomes" id="UP000297031">
    <property type="component" value="Chromosome"/>
</dbReference>
<sequence length="344" mass="39766">MNHCFSVQMTWYWSKKVFTHKRTSIFMDSNRVFNSVLAAYLKGYIAEKESLCQSTESSYWCLHEFDKYLIEIGHAGLNISKRTYDGWLEWASINRKRSTIHCKVLILTSFMKYMCSMGNDCYVPPPHKNHASDFVPYIFSDEEIGRIFEASDNLALAYYTGHNTVLFSMPALVRFLYSTGVRISEALAIRNKDVNFDKRQILIEGLKNKMQRLAPINQSLEKVLKQYLQYRNMLPVPGIDEPEGFMFVSGLGRQIKRNTVSKWFKKIILAADIPYNGQQEGPRIHDLRHTACVHAMSRLVSKGYDIYCALPMLARYMGHKNPTSTESYVRLTQSMYPDVLLAIP</sequence>
<dbReference type="KEGG" id="mgod:E7746_14210"/>
<dbReference type="PANTHER" id="PTHR30349">
    <property type="entry name" value="PHAGE INTEGRASE-RELATED"/>
    <property type="match status" value="1"/>
</dbReference>
<gene>
    <name evidence="5" type="ORF">E7746_08165</name>
    <name evidence="6" type="ORF">E7746_14210</name>
</gene>
<keyword evidence="3" id="KW-0233">DNA recombination</keyword>
<dbReference type="PROSITE" id="PS51898">
    <property type="entry name" value="TYR_RECOMBINASE"/>
    <property type="match status" value="1"/>
</dbReference>
<dbReference type="OrthoDB" id="9766545at2"/>
<accession>A0A4V1D1Z7</accession>
<dbReference type="SUPFAM" id="SSF56349">
    <property type="entry name" value="DNA breaking-rejoining enzymes"/>
    <property type="match status" value="1"/>
</dbReference>
<dbReference type="PANTHER" id="PTHR30349:SF41">
    <property type="entry name" value="INTEGRASE_RECOMBINASE PROTEIN MJ0367-RELATED"/>
    <property type="match status" value="1"/>
</dbReference>
<dbReference type="EMBL" id="CP039393">
    <property type="protein sequence ID" value="QCD35854.1"/>
    <property type="molecule type" value="Genomic_DNA"/>
</dbReference>
<evidence type="ECO:0000256" key="2">
    <source>
        <dbReference type="ARBA" id="ARBA00023125"/>
    </source>
</evidence>
<evidence type="ECO:0000313" key="6">
    <source>
        <dbReference type="EMBL" id="QCD36948.1"/>
    </source>
</evidence>
<dbReference type="InterPro" id="IPR002104">
    <property type="entry name" value="Integrase_catalytic"/>
</dbReference>
<organism evidence="6 7">
    <name type="scientific">Muribaculum gordoncarteri</name>
    <dbReference type="NCBI Taxonomy" id="2530390"/>
    <lineage>
        <taxon>Bacteria</taxon>
        <taxon>Pseudomonadati</taxon>
        <taxon>Bacteroidota</taxon>
        <taxon>Bacteroidia</taxon>
        <taxon>Bacteroidales</taxon>
        <taxon>Muribaculaceae</taxon>
        <taxon>Muribaculum</taxon>
    </lineage>
</organism>
<comment type="similarity">
    <text evidence="1">Belongs to the 'phage' integrase family.</text>
</comment>
<name>A0A4V1D1Z7_9BACT</name>
<evidence type="ECO:0000256" key="1">
    <source>
        <dbReference type="ARBA" id="ARBA00008857"/>
    </source>
</evidence>
<proteinExistence type="inferred from homology"/>
<dbReference type="AlphaFoldDB" id="A0A4V1D1Z7"/>
<dbReference type="GO" id="GO:0006310">
    <property type="term" value="P:DNA recombination"/>
    <property type="evidence" value="ECO:0007669"/>
    <property type="project" value="UniProtKB-KW"/>
</dbReference>
<feature type="domain" description="Tyr recombinase" evidence="4">
    <location>
        <begin position="134"/>
        <end position="341"/>
    </location>
</feature>
<dbReference type="InterPro" id="IPR013762">
    <property type="entry name" value="Integrase-like_cat_sf"/>
</dbReference>